<reference evidence="8" key="3">
    <citation type="submission" date="2025-09" db="UniProtKB">
        <authorList>
            <consortium name="Ensembl"/>
        </authorList>
    </citation>
    <scope>IDENTIFICATION</scope>
</reference>
<sequence length="370" mass="41682">MPAPGVQMFCTLLFVLLCLLAFGSPHPCPLSCECSEAAKTVKCVGRYLTTIPTDIPGFTRNLFITGNRISKIGPEPFKALENLTTLSLSNNRISVIEPKTFASLRNLRLLDLSNNQLAVISHDAFSTENNSIRGLNLSRAFYNHSSIDDLMGSLCQGSFANLQDLDLSENGIIYLPSFMFSSLSGLKYLNLRNNSIVFVKNSTFYGLSLEVLDLSFNAIKTFKADSLRDFDRQQKVQIQLRDNPFVCTCGIEDFLDWLNITKAVVDAEKLVCAFPKELRNVSLLSLKDTELECHSNEHAEIALQTSYVFLGIVLGFIGIIFLFVMYLNRKGIKKWIINLRDTCRELMESYHYRYEIDSDPRLSQVSTSDL</sequence>
<evidence type="ECO:0000256" key="1">
    <source>
        <dbReference type="ARBA" id="ARBA00022614"/>
    </source>
</evidence>
<dbReference type="OrthoDB" id="8861968at2759"/>
<feature type="transmembrane region" description="Helical" evidence="4">
    <location>
        <begin position="307"/>
        <end position="327"/>
    </location>
</feature>
<dbReference type="SMART" id="SM00082">
    <property type="entry name" value="LRRCT"/>
    <property type="match status" value="1"/>
</dbReference>
<dbReference type="InterPro" id="IPR052286">
    <property type="entry name" value="Wnt_signaling_inhibitor"/>
</dbReference>
<evidence type="ECO:0000256" key="5">
    <source>
        <dbReference type="SAM" id="SignalP"/>
    </source>
</evidence>
<dbReference type="InterPro" id="IPR003591">
    <property type="entry name" value="Leu-rich_rpt_typical-subtyp"/>
</dbReference>
<dbReference type="Gene3D" id="3.80.10.10">
    <property type="entry name" value="Ribonuclease Inhibitor"/>
    <property type="match status" value="1"/>
</dbReference>
<dbReference type="Proteomes" id="UP000694620">
    <property type="component" value="Chromosome 14"/>
</dbReference>
<keyword evidence="1" id="KW-0433">Leucine-rich repeat</keyword>
<keyword evidence="4" id="KW-0472">Membrane</keyword>
<evidence type="ECO:0000256" key="4">
    <source>
        <dbReference type="SAM" id="Phobius"/>
    </source>
</evidence>
<dbReference type="PANTHER" id="PTHR24364:SF22">
    <property type="entry name" value="TROPHOBLAST GLYCOPROTEIN A-RELATED"/>
    <property type="match status" value="1"/>
</dbReference>
<dbReference type="PANTHER" id="PTHR24364">
    <property type="entry name" value="LP06937P"/>
    <property type="match status" value="1"/>
</dbReference>
<evidence type="ECO:0000256" key="2">
    <source>
        <dbReference type="ARBA" id="ARBA00022729"/>
    </source>
</evidence>
<dbReference type="SUPFAM" id="SSF52058">
    <property type="entry name" value="L domain-like"/>
    <property type="match status" value="1"/>
</dbReference>
<name>A0A8C4T8T3_ERPCA</name>
<dbReference type="GeneID" id="114664620"/>
<evidence type="ECO:0000259" key="6">
    <source>
        <dbReference type="SMART" id="SM00013"/>
    </source>
</evidence>
<evidence type="ECO:0000256" key="3">
    <source>
        <dbReference type="ARBA" id="ARBA00022737"/>
    </source>
</evidence>
<feature type="domain" description="LRRNT" evidence="6">
    <location>
        <begin position="27"/>
        <end position="61"/>
    </location>
</feature>
<keyword evidence="4" id="KW-0812">Transmembrane</keyword>
<keyword evidence="3" id="KW-0677">Repeat</keyword>
<proteinExistence type="predicted"/>
<dbReference type="InterPro" id="IPR000372">
    <property type="entry name" value="LRRNT"/>
</dbReference>
<dbReference type="Ensembl" id="ENSECRT00000027519.1">
    <property type="protein sequence ID" value="ENSECRP00000026950.1"/>
    <property type="gene ID" value="ENSECRG00000018227.1"/>
</dbReference>
<organism evidence="8 9">
    <name type="scientific">Erpetoichthys calabaricus</name>
    <name type="common">Rope fish</name>
    <name type="synonym">Calamoichthys calabaricus</name>
    <dbReference type="NCBI Taxonomy" id="27687"/>
    <lineage>
        <taxon>Eukaryota</taxon>
        <taxon>Metazoa</taxon>
        <taxon>Chordata</taxon>
        <taxon>Craniata</taxon>
        <taxon>Vertebrata</taxon>
        <taxon>Euteleostomi</taxon>
        <taxon>Actinopterygii</taxon>
        <taxon>Polypteriformes</taxon>
        <taxon>Polypteridae</taxon>
        <taxon>Erpetoichthys</taxon>
    </lineage>
</organism>
<dbReference type="SMART" id="SM00365">
    <property type="entry name" value="LRR_SD22"/>
    <property type="match status" value="4"/>
</dbReference>
<dbReference type="RefSeq" id="XP_028674642.1">
    <property type="nucleotide sequence ID" value="XM_028818809.2"/>
</dbReference>
<dbReference type="GO" id="GO:0090090">
    <property type="term" value="P:negative regulation of canonical Wnt signaling pathway"/>
    <property type="evidence" value="ECO:0007669"/>
    <property type="project" value="TreeGrafter"/>
</dbReference>
<keyword evidence="2 5" id="KW-0732">Signal</keyword>
<dbReference type="InterPro" id="IPR001611">
    <property type="entry name" value="Leu-rich_rpt"/>
</dbReference>
<reference evidence="8" key="1">
    <citation type="submission" date="2021-06" db="EMBL/GenBank/DDBJ databases">
        <authorList>
            <consortium name="Wellcome Sanger Institute Data Sharing"/>
        </authorList>
    </citation>
    <scope>NUCLEOTIDE SEQUENCE [LARGE SCALE GENOMIC DNA]</scope>
</reference>
<dbReference type="SMART" id="SM00013">
    <property type="entry name" value="LRRNT"/>
    <property type="match status" value="1"/>
</dbReference>
<dbReference type="GeneTree" id="ENSGT00940000154868"/>
<dbReference type="AlphaFoldDB" id="A0A8C4T8T3"/>
<dbReference type="FunFam" id="3.80.10.10:FF:000082">
    <property type="entry name" value="Leucine-rich repeat-containing 24"/>
    <property type="match status" value="1"/>
</dbReference>
<evidence type="ECO:0000259" key="7">
    <source>
        <dbReference type="SMART" id="SM00082"/>
    </source>
</evidence>
<feature type="signal peptide" evidence="5">
    <location>
        <begin position="1"/>
        <end position="25"/>
    </location>
</feature>
<gene>
    <name evidence="8" type="primary">LOC114664620</name>
</gene>
<dbReference type="InterPro" id="IPR000483">
    <property type="entry name" value="Cys-rich_flank_reg_C"/>
</dbReference>
<reference evidence="8" key="2">
    <citation type="submission" date="2025-08" db="UniProtKB">
        <authorList>
            <consortium name="Ensembl"/>
        </authorList>
    </citation>
    <scope>IDENTIFICATION</scope>
</reference>
<dbReference type="InterPro" id="IPR032675">
    <property type="entry name" value="LRR_dom_sf"/>
</dbReference>
<dbReference type="Pfam" id="PF13855">
    <property type="entry name" value="LRR_8"/>
    <property type="match status" value="2"/>
</dbReference>
<accession>A0A8C4T8T3</accession>
<keyword evidence="4" id="KW-1133">Transmembrane helix</keyword>
<dbReference type="GO" id="GO:0005886">
    <property type="term" value="C:plasma membrane"/>
    <property type="evidence" value="ECO:0007669"/>
    <property type="project" value="TreeGrafter"/>
</dbReference>
<protein>
    <submittedName>
        <fullName evidence="8">Trophoblast glycoprotein 1a</fullName>
    </submittedName>
</protein>
<dbReference type="PROSITE" id="PS51450">
    <property type="entry name" value="LRR"/>
    <property type="match status" value="3"/>
</dbReference>
<evidence type="ECO:0000313" key="9">
    <source>
        <dbReference type="Proteomes" id="UP000694620"/>
    </source>
</evidence>
<evidence type="ECO:0000313" key="8">
    <source>
        <dbReference type="Ensembl" id="ENSECRP00000026950.1"/>
    </source>
</evidence>
<dbReference type="PRINTS" id="PR00019">
    <property type="entry name" value="LEURICHRPT"/>
</dbReference>
<dbReference type="SMART" id="SM00369">
    <property type="entry name" value="LRR_TYP"/>
    <property type="match status" value="5"/>
</dbReference>
<feature type="domain" description="LRRCT" evidence="7">
    <location>
        <begin position="243"/>
        <end position="294"/>
    </location>
</feature>
<keyword evidence="9" id="KW-1185">Reference proteome</keyword>
<feature type="chain" id="PRO_5034134103" evidence="5">
    <location>
        <begin position="26"/>
        <end position="370"/>
    </location>
</feature>